<gene>
    <name evidence="7" type="ORF">D6U17_14925</name>
</gene>
<name>A0AB37RFE9_LACPE</name>
<evidence type="ECO:0000313" key="8">
    <source>
        <dbReference type="Proteomes" id="UP000281061"/>
    </source>
</evidence>
<dbReference type="InterPro" id="IPR007554">
    <property type="entry name" value="Glycerophosphate_synth"/>
</dbReference>
<dbReference type="GO" id="GO:0019350">
    <property type="term" value="P:teichoic acid biosynthetic process"/>
    <property type="evidence" value="ECO:0007669"/>
    <property type="project" value="UniProtKB-KW"/>
</dbReference>
<evidence type="ECO:0000256" key="5">
    <source>
        <dbReference type="ARBA" id="ARBA00022944"/>
    </source>
</evidence>
<proteinExistence type="inferred from homology"/>
<accession>A0AB37RFE9</accession>
<comment type="subcellular location">
    <subcellularLocation>
        <location evidence="1">Cell membrane</location>
        <topology evidence="1">Peripheral membrane protein</topology>
    </subcellularLocation>
</comment>
<dbReference type="InterPro" id="IPR043149">
    <property type="entry name" value="TagF_N"/>
</dbReference>
<keyword evidence="4" id="KW-0808">Transferase</keyword>
<reference evidence="7 8" key="1">
    <citation type="submission" date="2018-10" db="EMBL/GenBank/DDBJ databases">
        <title>Genome sequences of five Lactobacillus pentosus strains isolated from brines of traditionally fermented spanish-style green table olives and differences between them.</title>
        <authorList>
            <person name="Jimenez Diaz R."/>
        </authorList>
    </citation>
    <scope>NUCLEOTIDE SEQUENCE [LARGE SCALE GENOMIC DNA]</scope>
    <source>
        <strain evidence="7 8">IG8</strain>
    </source>
</reference>
<keyword evidence="6" id="KW-0472">Membrane</keyword>
<dbReference type="EMBL" id="RDCL01000095">
    <property type="protein sequence ID" value="RMW51834.1"/>
    <property type="molecule type" value="Genomic_DNA"/>
</dbReference>
<dbReference type="PANTHER" id="PTHR37316">
    <property type="entry name" value="TEICHOIC ACID GLYCEROL-PHOSPHATE PRIMASE"/>
    <property type="match status" value="1"/>
</dbReference>
<dbReference type="InterPro" id="IPR043148">
    <property type="entry name" value="TagF_C"/>
</dbReference>
<evidence type="ECO:0000256" key="4">
    <source>
        <dbReference type="ARBA" id="ARBA00022679"/>
    </source>
</evidence>
<dbReference type="GO" id="GO:0005886">
    <property type="term" value="C:plasma membrane"/>
    <property type="evidence" value="ECO:0007669"/>
    <property type="project" value="UniProtKB-SubCell"/>
</dbReference>
<keyword evidence="5" id="KW-0777">Teichoic acid biosynthesis</keyword>
<dbReference type="Pfam" id="PF04464">
    <property type="entry name" value="Glyphos_transf"/>
    <property type="match status" value="1"/>
</dbReference>
<evidence type="ECO:0000256" key="1">
    <source>
        <dbReference type="ARBA" id="ARBA00004202"/>
    </source>
</evidence>
<keyword evidence="3" id="KW-1003">Cell membrane</keyword>
<comment type="similarity">
    <text evidence="2">Belongs to the CDP-glycerol glycerophosphotransferase family.</text>
</comment>
<sequence>MLSKIKHNEYFIKLFQWLGGVVNHLLPKKKRIVLYSNWGFRDNVRYLYDYLIDHSYNEKYQIVCASNDFYDLDRTVPRNVVFTRSKIDTLRYFLTSNYFFYCFGGIPIKSVKNQTIVNLWHGMPIKKIGRLESGMSRDINYFDYLVSYSDFFSPVLKESFDVDQDKIIIANAPRNEVFISQSGSTSNKDKVIAWLPTYRKSSKLDSQNGESDEIIPLFNDLDDFRKFDQFLKSVGIRMFVKLHPLQDRINIPKNLTNMIFIDDSWLFEQHTDLYTFLAETDALITDYSSVSIDYLLLNRPIFYVMNDQQAYANTRGFNYTLDQFIAGQVVQNMDQFRYVLSSFSKDQDGFAKLRREKINTFYSGSSAGIKEMLGLVGI</sequence>
<evidence type="ECO:0000256" key="6">
    <source>
        <dbReference type="ARBA" id="ARBA00023136"/>
    </source>
</evidence>
<dbReference type="InterPro" id="IPR051612">
    <property type="entry name" value="Teichoic_Acid_Biosynth"/>
</dbReference>
<evidence type="ECO:0000256" key="3">
    <source>
        <dbReference type="ARBA" id="ARBA00022475"/>
    </source>
</evidence>
<protein>
    <submittedName>
        <fullName evidence="7">Teichoic acid biosynthesis protein</fullName>
    </submittedName>
</protein>
<dbReference type="Gene3D" id="3.40.50.11820">
    <property type="match status" value="1"/>
</dbReference>
<dbReference type="GO" id="GO:0047355">
    <property type="term" value="F:CDP-glycerol glycerophosphotransferase activity"/>
    <property type="evidence" value="ECO:0007669"/>
    <property type="project" value="InterPro"/>
</dbReference>
<dbReference type="Gene3D" id="3.40.50.12580">
    <property type="match status" value="1"/>
</dbReference>
<dbReference type="SUPFAM" id="SSF53756">
    <property type="entry name" value="UDP-Glycosyltransferase/glycogen phosphorylase"/>
    <property type="match status" value="1"/>
</dbReference>
<evidence type="ECO:0000313" key="7">
    <source>
        <dbReference type="EMBL" id="RMW51834.1"/>
    </source>
</evidence>
<dbReference type="Proteomes" id="UP000281061">
    <property type="component" value="Unassembled WGS sequence"/>
</dbReference>
<evidence type="ECO:0000256" key="2">
    <source>
        <dbReference type="ARBA" id="ARBA00010488"/>
    </source>
</evidence>
<organism evidence="7 8">
    <name type="scientific">Lactiplantibacillus pentosus</name>
    <name type="common">Lactobacillus pentosus</name>
    <dbReference type="NCBI Taxonomy" id="1589"/>
    <lineage>
        <taxon>Bacteria</taxon>
        <taxon>Bacillati</taxon>
        <taxon>Bacillota</taxon>
        <taxon>Bacilli</taxon>
        <taxon>Lactobacillales</taxon>
        <taxon>Lactobacillaceae</taxon>
        <taxon>Lactiplantibacillus</taxon>
    </lineage>
</organism>
<comment type="caution">
    <text evidence="7">The sequence shown here is derived from an EMBL/GenBank/DDBJ whole genome shotgun (WGS) entry which is preliminary data.</text>
</comment>
<dbReference type="RefSeq" id="WP_122211420.1">
    <property type="nucleotide sequence ID" value="NZ_RDCH01000058.1"/>
</dbReference>
<dbReference type="PANTHER" id="PTHR37316:SF3">
    <property type="entry name" value="TEICHOIC ACID GLYCEROL-PHOSPHATE TRANSFERASE"/>
    <property type="match status" value="1"/>
</dbReference>
<dbReference type="AlphaFoldDB" id="A0AB37RFE9"/>